<proteinExistence type="predicted"/>
<dbReference type="EMBL" id="BBMZ01000014">
    <property type="protein sequence ID" value="GAL58945.1"/>
    <property type="molecule type" value="Genomic_DNA"/>
</dbReference>
<evidence type="ECO:0000313" key="1">
    <source>
        <dbReference type="EMBL" id="GAL58945.1"/>
    </source>
</evidence>
<organism evidence="1 2">
    <name type="scientific">Pseudescherichia vulneris NBRC 102420</name>
    <dbReference type="NCBI Taxonomy" id="1115515"/>
    <lineage>
        <taxon>Bacteria</taxon>
        <taxon>Pseudomonadati</taxon>
        <taxon>Pseudomonadota</taxon>
        <taxon>Gammaproteobacteria</taxon>
        <taxon>Enterobacterales</taxon>
        <taxon>Enterobacteriaceae</taxon>
        <taxon>Pseudescherichia</taxon>
    </lineage>
</organism>
<sequence length="67" mass="7803">MLIENLRNAKDKIVSENIEEAMDFSSASTEILLKIKFYLAQINFDNLNEDMLIEVERIKSQVDILLE</sequence>
<keyword evidence="2" id="KW-1185">Reference proteome</keyword>
<protein>
    <submittedName>
        <fullName evidence="1">Uncharacterized protein</fullName>
    </submittedName>
</protein>
<dbReference type="AlphaFoldDB" id="A0A090V250"/>
<dbReference type="STRING" id="1115515.EV102420_14_00040"/>
<gene>
    <name evidence="1" type="ORF">EV102420_14_00040</name>
</gene>
<name>A0A090V250_PSEVU</name>
<dbReference type="Proteomes" id="UP000029462">
    <property type="component" value="Unassembled WGS sequence"/>
</dbReference>
<comment type="caution">
    <text evidence="1">The sequence shown here is derived from an EMBL/GenBank/DDBJ whole genome shotgun (WGS) entry which is preliminary data.</text>
</comment>
<evidence type="ECO:0000313" key="2">
    <source>
        <dbReference type="Proteomes" id="UP000029462"/>
    </source>
</evidence>
<accession>A0A090V250</accession>
<reference evidence="1 2" key="1">
    <citation type="submission" date="2014-09" db="EMBL/GenBank/DDBJ databases">
        <title>Whole genome shotgun sequence of Escherichia vulneris NBRC 102420.</title>
        <authorList>
            <person name="Yoshida Y."/>
            <person name="Hosoyama A."/>
            <person name="Tsuchikane K."/>
            <person name="Ohji S."/>
            <person name="Ichikawa N."/>
            <person name="Kimura A."/>
            <person name="Yamazoe A."/>
            <person name="Ezaki T."/>
            <person name="Fujita N."/>
        </authorList>
    </citation>
    <scope>NUCLEOTIDE SEQUENCE [LARGE SCALE GENOMIC DNA]</scope>
    <source>
        <strain evidence="1 2">NBRC 102420</strain>
    </source>
</reference>